<comment type="caution">
    <text evidence="4">The sequence shown here is derived from an EMBL/GenBank/DDBJ whole genome shotgun (WGS) entry which is preliminary data.</text>
</comment>
<dbReference type="InterPro" id="IPR025110">
    <property type="entry name" value="AMP-bd_C"/>
</dbReference>
<evidence type="ECO:0000313" key="4">
    <source>
        <dbReference type="EMBL" id="TBW22807.1"/>
    </source>
</evidence>
<dbReference type="InterPro" id="IPR000873">
    <property type="entry name" value="AMP-dep_synth/lig_dom"/>
</dbReference>
<sequence>MAGVTMLVGEELWDDAVVEGLVDREVYGRKVRSYRNAAASLYETLCRTAHRLPDKVAIYTEDGKTFTFAEVKKYVDDFAFYLSHERGIGHHDRVGVLLDNGIDFITTFYALNRLGAIIVPLPGKFRRAEIMALVERADLKIVVCQDEQAPWFTETPTVVTSSQTCAFGLPLSTIANAENERAYAEFCAQMPQLSVEDDAILLYTSGTTSQSKGVLLTNMNAVHAVCSYQRVLDLNEDDSTIIAVPIYHVTGMIAIIALFIYLGGPIHVQKRMSGRPFVREIFASNISFIHASPTVFALMLEEQERFPQLPSVRKIGCGAAHMPVSRIEALHAWMPQMEFRTIYGLTESCSPGFVFPDDAATSPHLGSSGKPIPGLDVKICDDNGEDLGFDEIGEITIRGANIARRYDKIASESFSPDGWLSTGDLGRITPDGYVYVLDRKKDLINRGGEKIWCIDIEEELRLLPEIDDAALVGVPDSIYGEVPAAAVVLAQNVVFDEVAIREQLNKRVARYRVPVYFAVVDALPLTAGSKIDKKAIRALFTGPDISVS</sequence>
<keyword evidence="1" id="KW-0472">Membrane</keyword>
<dbReference type="Proteomes" id="UP000293036">
    <property type="component" value="Unassembled WGS sequence"/>
</dbReference>
<feature type="transmembrane region" description="Helical" evidence="1">
    <location>
        <begin position="282"/>
        <end position="300"/>
    </location>
</feature>
<gene>
    <name evidence="4" type="ORF">EZJ44_02570</name>
</gene>
<dbReference type="PROSITE" id="PS00455">
    <property type="entry name" value="AMP_BINDING"/>
    <property type="match status" value="1"/>
</dbReference>
<keyword evidence="1" id="KW-1133">Transmembrane helix</keyword>
<dbReference type="AlphaFoldDB" id="A0A4Q9V2L8"/>
<dbReference type="RefSeq" id="WP_131279828.1">
    <property type="nucleotide sequence ID" value="NZ_JBHSLR010000009.1"/>
</dbReference>
<feature type="domain" description="AMP-dependent synthetase/ligase" evidence="2">
    <location>
        <begin position="47"/>
        <end position="406"/>
    </location>
</feature>
<dbReference type="Pfam" id="PF00501">
    <property type="entry name" value="AMP-binding"/>
    <property type="match status" value="1"/>
</dbReference>
<keyword evidence="5" id="KW-1185">Reference proteome</keyword>
<dbReference type="Gene3D" id="3.30.300.30">
    <property type="match status" value="1"/>
</dbReference>
<protein>
    <submittedName>
        <fullName evidence="4">Long-chain fatty acid--CoA ligase</fullName>
    </submittedName>
</protein>
<dbReference type="SUPFAM" id="SSF56801">
    <property type="entry name" value="Acetyl-CoA synthetase-like"/>
    <property type="match status" value="1"/>
</dbReference>
<organism evidence="4 5">
    <name type="scientific">Arcanobacterium bovis</name>
    <dbReference type="NCBI Taxonomy" id="2529275"/>
    <lineage>
        <taxon>Bacteria</taxon>
        <taxon>Bacillati</taxon>
        <taxon>Actinomycetota</taxon>
        <taxon>Actinomycetes</taxon>
        <taxon>Actinomycetales</taxon>
        <taxon>Actinomycetaceae</taxon>
        <taxon>Arcanobacterium</taxon>
    </lineage>
</organism>
<keyword evidence="1" id="KW-0812">Transmembrane</keyword>
<evidence type="ECO:0000259" key="3">
    <source>
        <dbReference type="Pfam" id="PF13193"/>
    </source>
</evidence>
<dbReference type="Pfam" id="PF13193">
    <property type="entry name" value="AMP-binding_C"/>
    <property type="match status" value="1"/>
</dbReference>
<dbReference type="EMBL" id="SJDT01000002">
    <property type="protein sequence ID" value="TBW22807.1"/>
    <property type="molecule type" value="Genomic_DNA"/>
</dbReference>
<dbReference type="InterPro" id="IPR020845">
    <property type="entry name" value="AMP-binding_CS"/>
</dbReference>
<dbReference type="InterPro" id="IPR045851">
    <property type="entry name" value="AMP-bd_C_sf"/>
</dbReference>
<reference evidence="4 5" key="1">
    <citation type="submission" date="2019-02" db="EMBL/GenBank/DDBJ databases">
        <title>Arcanobacterium bovis sp. nov., isolated from the milk of a cow with mastitis.</title>
        <authorList>
            <person name="Sammra O."/>
            <person name="Foster G."/>
            <person name="Hassan A."/>
            <person name="Alssahen M."/>
            <person name="Laemmler C."/>
            <person name="Borowiak M."/>
            <person name="Malorny B."/>
            <person name="Abdulmawjood A."/>
        </authorList>
    </citation>
    <scope>NUCLEOTIDE SEQUENCE [LARGE SCALE GENOMIC DNA]</scope>
    <source>
        <strain evidence="4 5">C605018/01/1</strain>
    </source>
</reference>
<feature type="transmembrane region" description="Helical" evidence="1">
    <location>
        <begin position="241"/>
        <end position="262"/>
    </location>
</feature>
<dbReference type="PANTHER" id="PTHR43767">
    <property type="entry name" value="LONG-CHAIN-FATTY-ACID--COA LIGASE"/>
    <property type="match status" value="1"/>
</dbReference>
<dbReference type="Gene3D" id="3.40.50.12780">
    <property type="entry name" value="N-terminal domain of ligase-like"/>
    <property type="match status" value="1"/>
</dbReference>
<evidence type="ECO:0000313" key="5">
    <source>
        <dbReference type="Proteomes" id="UP000293036"/>
    </source>
</evidence>
<dbReference type="PANTHER" id="PTHR43767:SF1">
    <property type="entry name" value="NONRIBOSOMAL PEPTIDE SYNTHASE PES1 (EUROFUNG)-RELATED"/>
    <property type="match status" value="1"/>
</dbReference>
<accession>A0A4Q9V2L8</accession>
<dbReference type="InterPro" id="IPR042099">
    <property type="entry name" value="ANL_N_sf"/>
</dbReference>
<evidence type="ECO:0000259" key="2">
    <source>
        <dbReference type="Pfam" id="PF00501"/>
    </source>
</evidence>
<name>A0A4Q9V2L8_9ACTO</name>
<evidence type="ECO:0000256" key="1">
    <source>
        <dbReference type="SAM" id="Phobius"/>
    </source>
</evidence>
<proteinExistence type="predicted"/>
<dbReference type="InterPro" id="IPR050237">
    <property type="entry name" value="ATP-dep_AMP-bd_enzyme"/>
</dbReference>
<dbReference type="OrthoDB" id="9803968at2"/>
<feature type="domain" description="AMP-binding enzyme C-terminal" evidence="3">
    <location>
        <begin position="456"/>
        <end position="529"/>
    </location>
</feature>
<dbReference type="GO" id="GO:0016878">
    <property type="term" value="F:acid-thiol ligase activity"/>
    <property type="evidence" value="ECO:0007669"/>
    <property type="project" value="UniProtKB-ARBA"/>
</dbReference>
<keyword evidence="4" id="KW-0436">Ligase</keyword>